<dbReference type="InterPro" id="IPR050791">
    <property type="entry name" value="Aldo-Keto_reductase"/>
</dbReference>
<dbReference type="GO" id="GO:0005737">
    <property type="term" value="C:cytoplasm"/>
    <property type="evidence" value="ECO:0007669"/>
    <property type="project" value="TreeGrafter"/>
</dbReference>
<dbReference type="InterPro" id="IPR036812">
    <property type="entry name" value="NAD(P)_OxRdtase_dom_sf"/>
</dbReference>
<dbReference type="GO" id="GO:0016491">
    <property type="term" value="F:oxidoreductase activity"/>
    <property type="evidence" value="ECO:0007669"/>
    <property type="project" value="UniProtKB-KW"/>
</dbReference>
<dbReference type="Pfam" id="PF00248">
    <property type="entry name" value="Aldo_ket_red"/>
    <property type="match status" value="1"/>
</dbReference>
<dbReference type="PANTHER" id="PTHR43625:SF40">
    <property type="entry name" value="ALDO-KETO REDUCTASE YAKC [NADP(+)]"/>
    <property type="match status" value="1"/>
</dbReference>
<dbReference type="Gene3D" id="3.20.20.100">
    <property type="entry name" value="NADP-dependent oxidoreductase domain"/>
    <property type="match status" value="1"/>
</dbReference>
<name>A0A9W8XST1_9PLEO</name>
<dbReference type="EMBL" id="JAPEUX010000002">
    <property type="protein sequence ID" value="KAJ4357493.1"/>
    <property type="molecule type" value="Genomic_DNA"/>
</dbReference>
<reference evidence="3" key="1">
    <citation type="submission" date="2022-10" db="EMBL/GenBank/DDBJ databases">
        <title>Tapping the CABI collections for fungal endophytes: first genome assemblies for Collariella, Neodidymelliopsis, Ascochyta clinopodiicola, Didymella pomorum, Didymosphaeria variabile, Neocosmospora piperis and Neocucurbitaria cava.</title>
        <authorList>
            <person name="Hill R."/>
        </authorList>
    </citation>
    <scope>NUCLEOTIDE SEQUENCE</scope>
    <source>
        <strain evidence="3">IMI 356815</strain>
    </source>
</reference>
<organism evidence="3 4">
    <name type="scientific">Didymosphaeria variabile</name>
    <dbReference type="NCBI Taxonomy" id="1932322"/>
    <lineage>
        <taxon>Eukaryota</taxon>
        <taxon>Fungi</taxon>
        <taxon>Dikarya</taxon>
        <taxon>Ascomycota</taxon>
        <taxon>Pezizomycotina</taxon>
        <taxon>Dothideomycetes</taxon>
        <taxon>Pleosporomycetidae</taxon>
        <taxon>Pleosporales</taxon>
        <taxon>Massarineae</taxon>
        <taxon>Didymosphaeriaceae</taxon>
        <taxon>Didymosphaeria</taxon>
    </lineage>
</organism>
<sequence>MPFLPKRQLGKSGPKVSALGFGAMGLSASYGKIDDNEARFDVLDRAVELGSTFWDTSDVYADSEDLLKVWFERTGKRDRIFLATKFGVSIADGKPAIRSDPEYVRQACEKSLKRLGVDRIDLYYCHRVDKVTPIERTVAAMVELKK</sequence>
<evidence type="ECO:0000313" key="4">
    <source>
        <dbReference type="Proteomes" id="UP001140513"/>
    </source>
</evidence>
<gene>
    <name evidence="3" type="ORF">N0V89_002069</name>
</gene>
<dbReference type="GeneID" id="80905599"/>
<evidence type="ECO:0000256" key="1">
    <source>
        <dbReference type="ARBA" id="ARBA00023002"/>
    </source>
</evidence>
<dbReference type="PANTHER" id="PTHR43625">
    <property type="entry name" value="AFLATOXIN B1 ALDEHYDE REDUCTASE"/>
    <property type="match status" value="1"/>
</dbReference>
<accession>A0A9W8XST1</accession>
<keyword evidence="4" id="KW-1185">Reference proteome</keyword>
<dbReference type="InterPro" id="IPR023210">
    <property type="entry name" value="NADP_OxRdtase_dom"/>
</dbReference>
<comment type="caution">
    <text evidence="3">The sequence shown here is derived from an EMBL/GenBank/DDBJ whole genome shotgun (WGS) entry which is preliminary data.</text>
</comment>
<feature type="domain" description="NADP-dependent oxidoreductase" evidence="2">
    <location>
        <begin position="19"/>
        <end position="146"/>
    </location>
</feature>
<keyword evidence="1" id="KW-0560">Oxidoreductase</keyword>
<evidence type="ECO:0000313" key="3">
    <source>
        <dbReference type="EMBL" id="KAJ4357493.1"/>
    </source>
</evidence>
<evidence type="ECO:0000259" key="2">
    <source>
        <dbReference type="Pfam" id="PF00248"/>
    </source>
</evidence>
<dbReference type="RefSeq" id="XP_056074352.1">
    <property type="nucleotide sequence ID" value="XM_056210879.1"/>
</dbReference>
<dbReference type="AlphaFoldDB" id="A0A9W8XST1"/>
<proteinExistence type="predicted"/>
<dbReference type="Proteomes" id="UP001140513">
    <property type="component" value="Unassembled WGS sequence"/>
</dbReference>
<dbReference type="SUPFAM" id="SSF51430">
    <property type="entry name" value="NAD(P)-linked oxidoreductase"/>
    <property type="match status" value="1"/>
</dbReference>
<protein>
    <recommendedName>
        <fullName evidence="2">NADP-dependent oxidoreductase domain-containing protein</fullName>
    </recommendedName>
</protein>
<dbReference type="OrthoDB" id="3894003at2759"/>